<evidence type="ECO:0000256" key="1">
    <source>
        <dbReference type="SAM" id="MobiDB-lite"/>
    </source>
</evidence>
<dbReference type="OrthoDB" id="8853246at2759"/>
<feature type="domain" description="GREB1-like C-terminal" evidence="2">
    <location>
        <begin position="96"/>
        <end position="206"/>
    </location>
</feature>
<dbReference type="InterPro" id="IPR046927">
    <property type="entry name" value="GREB1-like_C"/>
</dbReference>
<protein>
    <recommendedName>
        <fullName evidence="2">GREB1-like C-terminal domain-containing protein</fullName>
    </recommendedName>
</protein>
<comment type="caution">
    <text evidence="3">The sequence shown here is derived from an EMBL/GenBank/DDBJ whole genome shotgun (WGS) entry which is preliminary data.</text>
</comment>
<dbReference type="PANTHER" id="PTHR15720:SF13">
    <property type="entry name" value="PROTEIN GREB1"/>
    <property type="match status" value="1"/>
</dbReference>
<evidence type="ECO:0000313" key="4">
    <source>
        <dbReference type="Proteomes" id="UP001152622"/>
    </source>
</evidence>
<dbReference type="Proteomes" id="UP001152622">
    <property type="component" value="Chromosome 6"/>
</dbReference>
<name>A0A9Q1FE68_SYNKA</name>
<sequence length="317" mass="34725">MYILKWLKLPNTSKRTTTAATTAKDTEEAGCSSKIVRTTSTPAAATSSIPPPVSSPLPRGLRELPDDLQSKSLHRKFDTNGNADIAFTTRLQQLAPCSFPASQYVCAPDNKHPFLAAPAQLLLERYLQHSSQTLFPLAARNSSHPVLSVDCYLNLGPQVVVCYVSSRPHSINISTTELLFSGLLLYFCDSFVTAGFLKKFHFLKGNPQHRQMVQSWSGVSLAAFSAKTARRPFPVSSVAVGASWASGVAGRPGSRLPAGQTGMEEAAGCSSTDRSTLRQTVVRLELEEEWRLRLRDEFQTANAKEDRPLFFLTGKHI</sequence>
<reference evidence="3" key="1">
    <citation type="journal article" date="2023" name="Science">
        <title>Genome structures resolve the early diversification of teleost fishes.</title>
        <authorList>
            <person name="Parey E."/>
            <person name="Louis A."/>
            <person name="Montfort J."/>
            <person name="Bouchez O."/>
            <person name="Roques C."/>
            <person name="Iampietro C."/>
            <person name="Lluch J."/>
            <person name="Castinel A."/>
            <person name="Donnadieu C."/>
            <person name="Desvignes T."/>
            <person name="Floi Bucao C."/>
            <person name="Jouanno E."/>
            <person name="Wen M."/>
            <person name="Mejri S."/>
            <person name="Dirks R."/>
            <person name="Jansen H."/>
            <person name="Henkel C."/>
            <person name="Chen W.J."/>
            <person name="Zahm M."/>
            <person name="Cabau C."/>
            <person name="Klopp C."/>
            <person name="Thompson A.W."/>
            <person name="Robinson-Rechavi M."/>
            <person name="Braasch I."/>
            <person name="Lecointre G."/>
            <person name="Bobe J."/>
            <person name="Postlethwait J.H."/>
            <person name="Berthelot C."/>
            <person name="Roest Crollius H."/>
            <person name="Guiguen Y."/>
        </authorList>
    </citation>
    <scope>NUCLEOTIDE SEQUENCE</scope>
    <source>
        <strain evidence="3">WJC10195</strain>
    </source>
</reference>
<accession>A0A9Q1FE68</accession>
<dbReference type="Pfam" id="PF20267">
    <property type="entry name" value="GREB1_C"/>
    <property type="match status" value="2"/>
</dbReference>
<gene>
    <name evidence="3" type="ORF">SKAU_G00194190</name>
</gene>
<dbReference type="PANTHER" id="PTHR15720">
    <property type="entry name" value="GREB1-RELATED"/>
    <property type="match status" value="1"/>
</dbReference>
<dbReference type="InterPro" id="IPR028422">
    <property type="entry name" value="GREB1"/>
</dbReference>
<evidence type="ECO:0000259" key="2">
    <source>
        <dbReference type="Pfam" id="PF20267"/>
    </source>
</evidence>
<feature type="region of interest" description="Disordered" evidence="1">
    <location>
        <begin position="40"/>
        <end position="64"/>
    </location>
</feature>
<dbReference type="AlphaFoldDB" id="A0A9Q1FE68"/>
<evidence type="ECO:0000313" key="3">
    <source>
        <dbReference type="EMBL" id="KAJ8356625.1"/>
    </source>
</evidence>
<organism evidence="3 4">
    <name type="scientific">Synaphobranchus kaupii</name>
    <name type="common">Kaup's arrowtooth eel</name>
    <dbReference type="NCBI Taxonomy" id="118154"/>
    <lineage>
        <taxon>Eukaryota</taxon>
        <taxon>Metazoa</taxon>
        <taxon>Chordata</taxon>
        <taxon>Craniata</taxon>
        <taxon>Vertebrata</taxon>
        <taxon>Euteleostomi</taxon>
        <taxon>Actinopterygii</taxon>
        <taxon>Neopterygii</taxon>
        <taxon>Teleostei</taxon>
        <taxon>Anguilliformes</taxon>
        <taxon>Synaphobranchidae</taxon>
        <taxon>Synaphobranchus</taxon>
    </lineage>
</organism>
<keyword evidence="4" id="KW-1185">Reference proteome</keyword>
<feature type="domain" description="GREB1-like C-terminal" evidence="2">
    <location>
        <begin position="269"/>
        <end position="317"/>
    </location>
</feature>
<proteinExistence type="predicted"/>
<dbReference type="EMBL" id="JAINUF010000006">
    <property type="protein sequence ID" value="KAJ8356625.1"/>
    <property type="molecule type" value="Genomic_DNA"/>
</dbReference>